<dbReference type="GO" id="GO:0003998">
    <property type="term" value="F:acylphosphatase activity"/>
    <property type="evidence" value="ECO:0007669"/>
    <property type="project" value="UniProtKB-EC"/>
</dbReference>
<proteinExistence type="inferred from homology"/>
<dbReference type="AlphaFoldDB" id="A0A1G2CMW5"/>
<evidence type="ECO:0000313" key="9">
    <source>
        <dbReference type="Proteomes" id="UP000178348"/>
    </source>
</evidence>
<dbReference type="PROSITE" id="PS00151">
    <property type="entry name" value="ACYLPHOSPHATASE_2"/>
    <property type="match status" value="1"/>
</dbReference>
<evidence type="ECO:0000256" key="5">
    <source>
        <dbReference type="RuleBase" id="RU000553"/>
    </source>
</evidence>
<dbReference type="PROSITE" id="PS51160">
    <property type="entry name" value="ACYLPHOSPHATASE_3"/>
    <property type="match status" value="1"/>
</dbReference>
<keyword evidence="4 5" id="KW-0378">Hydrolase</keyword>
<organism evidence="8 9">
    <name type="scientific">Candidatus Liptonbacteria bacterium RIFCSPLOWO2_01_FULL_53_13</name>
    <dbReference type="NCBI Taxonomy" id="1798651"/>
    <lineage>
        <taxon>Bacteria</taxon>
        <taxon>Candidatus Liptoniibacteriota</taxon>
    </lineage>
</organism>
<dbReference type="InterPro" id="IPR020456">
    <property type="entry name" value="Acylphosphatase"/>
</dbReference>
<comment type="similarity">
    <text evidence="1 6">Belongs to the acylphosphatase family.</text>
</comment>
<evidence type="ECO:0000256" key="3">
    <source>
        <dbReference type="ARBA" id="ARBA00047645"/>
    </source>
</evidence>
<feature type="active site" evidence="4">
    <location>
        <position position="18"/>
    </location>
</feature>
<accession>A0A1G2CMW5</accession>
<dbReference type="InterPro" id="IPR001792">
    <property type="entry name" value="Acylphosphatase-like_dom"/>
</dbReference>
<protein>
    <recommendedName>
        <fullName evidence="2 4">Acylphosphatase</fullName>
        <ecNumber evidence="2 4">3.6.1.7</ecNumber>
    </recommendedName>
</protein>
<dbReference type="PROSITE" id="PS00150">
    <property type="entry name" value="ACYLPHOSPHATASE_1"/>
    <property type="match status" value="1"/>
</dbReference>
<feature type="domain" description="Acylphosphatase-like" evidence="7">
    <location>
        <begin position="3"/>
        <end position="88"/>
    </location>
</feature>
<dbReference type="InterPro" id="IPR036046">
    <property type="entry name" value="Acylphosphatase-like_dom_sf"/>
</dbReference>
<gene>
    <name evidence="8" type="ORF">A2946_02845</name>
</gene>
<reference evidence="8 9" key="1">
    <citation type="journal article" date="2016" name="Nat. Commun.">
        <title>Thousands of microbial genomes shed light on interconnected biogeochemical processes in an aquifer system.</title>
        <authorList>
            <person name="Anantharaman K."/>
            <person name="Brown C.T."/>
            <person name="Hug L.A."/>
            <person name="Sharon I."/>
            <person name="Castelle C.J."/>
            <person name="Probst A.J."/>
            <person name="Thomas B.C."/>
            <person name="Singh A."/>
            <person name="Wilkins M.J."/>
            <person name="Karaoz U."/>
            <person name="Brodie E.L."/>
            <person name="Williams K.H."/>
            <person name="Hubbard S.S."/>
            <person name="Banfield J.F."/>
        </authorList>
    </citation>
    <scope>NUCLEOTIDE SEQUENCE [LARGE SCALE GENOMIC DNA]</scope>
</reference>
<evidence type="ECO:0000256" key="2">
    <source>
        <dbReference type="ARBA" id="ARBA00012150"/>
    </source>
</evidence>
<name>A0A1G2CMW5_9BACT</name>
<evidence type="ECO:0000256" key="4">
    <source>
        <dbReference type="PROSITE-ProRule" id="PRU00520"/>
    </source>
</evidence>
<dbReference type="EC" id="3.6.1.7" evidence="2 4"/>
<feature type="active site" evidence="4">
    <location>
        <position position="36"/>
    </location>
</feature>
<comment type="caution">
    <text evidence="8">The sequence shown here is derived from an EMBL/GenBank/DDBJ whole genome shotgun (WGS) entry which is preliminary data.</text>
</comment>
<dbReference type="InterPro" id="IPR017968">
    <property type="entry name" value="Acylphosphatase_CS"/>
</dbReference>
<dbReference type="Gene3D" id="3.30.70.100">
    <property type="match status" value="1"/>
</dbReference>
<dbReference type="PANTHER" id="PTHR47268">
    <property type="entry name" value="ACYLPHOSPHATASE"/>
    <property type="match status" value="1"/>
</dbReference>
<dbReference type="Pfam" id="PF00708">
    <property type="entry name" value="Acylphosphatase"/>
    <property type="match status" value="1"/>
</dbReference>
<dbReference type="EMBL" id="MHLB01000023">
    <property type="protein sequence ID" value="OGZ02090.1"/>
    <property type="molecule type" value="Genomic_DNA"/>
</dbReference>
<evidence type="ECO:0000256" key="1">
    <source>
        <dbReference type="ARBA" id="ARBA00005614"/>
    </source>
</evidence>
<comment type="catalytic activity">
    <reaction evidence="3 4 5">
        <text>an acyl phosphate + H2O = a carboxylate + phosphate + H(+)</text>
        <dbReference type="Rhea" id="RHEA:14965"/>
        <dbReference type="ChEBI" id="CHEBI:15377"/>
        <dbReference type="ChEBI" id="CHEBI:15378"/>
        <dbReference type="ChEBI" id="CHEBI:29067"/>
        <dbReference type="ChEBI" id="CHEBI:43474"/>
        <dbReference type="ChEBI" id="CHEBI:59918"/>
        <dbReference type="EC" id="3.6.1.7"/>
    </reaction>
</comment>
<evidence type="ECO:0000313" key="8">
    <source>
        <dbReference type="EMBL" id="OGZ02090.1"/>
    </source>
</evidence>
<dbReference type="Proteomes" id="UP000178348">
    <property type="component" value="Unassembled WGS sequence"/>
</dbReference>
<evidence type="ECO:0000256" key="6">
    <source>
        <dbReference type="RuleBase" id="RU004168"/>
    </source>
</evidence>
<dbReference type="SUPFAM" id="SSF54975">
    <property type="entry name" value="Acylphosphatase/BLUF domain-like"/>
    <property type="match status" value="1"/>
</dbReference>
<evidence type="ECO:0000259" key="7">
    <source>
        <dbReference type="PROSITE" id="PS51160"/>
    </source>
</evidence>
<sequence>MKHLTVRIFGDVQGVGFRFWAKQCADELGIKGFARNEKDGSVCVEAEGESSALEEFVARCRKGPPFACVERVSTEEGALRGYEGFEIN</sequence>
<dbReference type="PANTHER" id="PTHR47268:SF4">
    <property type="entry name" value="ACYLPHOSPHATASE"/>
    <property type="match status" value="1"/>
</dbReference>